<proteinExistence type="predicted"/>
<dbReference type="PROSITE" id="PS51257">
    <property type="entry name" value="PROKAR_LIPOPROTEIN"/>
    <property type="match status" value="1"/>
</dbReference>
<feature type="region of interest" description="Disordered" evidence="1">
    <location>
        <begin position="20"/>
        <end position="42"/>
    </location>
</feature>
<evidence type="ECO:0000256" key="1">
    <source>
        <dbReference type="SAM" id="MobiDB-lite"/>
    </source>
</evidence>
<keyword evidence="4" id="KW-1185">Reference proteome</keyword>
<evidence type="ECO:0000259" key="2">
    <source>
        <dbReference type="Pfam" id="PF06904"/>
    </source>
</evidence>
<evidence type="ECO:0000313" key="3">
    <source>
        <dbReference type="EMBL" id="PTD17251.1"/>
    </source>
</evidence>
<dbReference type="Pfam" id="PF06904">
    <property type="entry name" value="Extensin-like_C"/>
    <property type="match status" value="1"/>
</dbReference>
<protein>
    <submittedName>
        <fullName evidence="3">Extensin</fullName>
    </submittedName>
</protein>
<gene>
    <name evidence="3" type="ORF">CV103_18805</name>
</gene>
<sequence>MRIRGAWLLAMLALAACVGPSREKPRRPPAHRPPPVAKADDPRELKQCLADLGKYGAQFNVLPDRWFGNGCSATGAVQLVAIGIPVTNLGAMKCRTAERLSAWTNEAVQNAAMAWLDSRVVKIESFGTYNCRPRNGVAGAKLSEHGRANAVDIAAFQLADGRRITVEKGWRGPDANVRNFLRAVHKAACRRFAIVIGPDGDAAHYNHFHFDMGADGPYCK</sequence>
<dbReference type="RefSeq" id="WP_070935669.1">
    <property type="nucleotide sequence ID" value="NZ_PHHF01000076.1"/>
</dbReference>
<accession>A0A2T4HN65</accession>
<comment type="caution">
    <text evidence="3">The sequence shown here is derived from an EMBL/GenBank/DDBJ whole genome shotgun (WGS) entry which is preliminary data.</text>
</comment>
<dbReference type="EMBL" id="PHHF01000076">
    <property type="protein sequence ID" value="PTD17251.1"/>
    <property type="molecule type" value="Genomic_DNA"/>
</dbReference>
<dbReference type="InterPro" id="IPR009683">
    <property type="entry name" value="Extensin-like_C"/>
</dbReference>
<evidence type="ECO:0000313" key="4">
    <source>
        <dbReference type="Proteomes" id="UP000241206"/>
    </source>
</evidence>
<name>A0A2T4HN65_9SPHN</name>
<organism evidence="3 4">
    <name type="scientific">Edaphosphingomonas fennica</name>
    <dbReference type="NCBI Taxonomy" id="114404"/>
    <lineage>
        <taxon>Bacteria</taxon>
        <taxon>Pseudomonadati</taxon>
        <taxon>Pseudomonadota</taxon>
        <taxon>Alphaproteobacteria</taxon>
        <taxon>Sphingomonadales</taxon>
        <taxon>Rhizorhabdaceae</taxon>
        <taxon>Edaphosphingomonas</taxon>
    </lineage>
</organism>
<reference evidence="3 4" key="1">
    <citation type="submission" date="2017-11" db="EMBL/GenBank/DDBJ databases">
        <title>Sphingomonas oleivorans sp. nov., isolated from oil-contaminated soil.</title>
        <authorList>
            <person name="Wang L."/>
            <person name="Chen L."/>
        </authorList>
    </citation>
    <scope>NUCLEOTIDE SEQUENCE [LARGE SCALE GENOMIC DNA]</scope>
    <source>
        <strain evidence="3 4">K101</strain>
    </source>
</reference>
<feature type="domain" description="Extensin-like C-terminal" evidence="2">
    <location>
        <begin position="47"/>
        <end position="219"/>
    </location>
</feature>
<dbReference type="AlphaFoldDB" id="A0A2T4HN65"/>
<dbReference type="Proteomes" id="UP000241206">
    <property type="component" value="Unassembled WGS sequence"/>
</dbReference>